<organism evidence="3">
    <name type="scientific">Ixodes ricinus</name>
    <name type="common">Common tick</name>
    <name type="synonym">Acarus ricinus</name>
    <dbReference type="NCBI Taxonomy" id="34613"/>
    <lineage>
        <taxon>Eukaryota</taxon>
        <taxon>Metazoa</taxon>
        <taxon>Ecdysozoa</taxon>
        <taxon>Arthropoda</taxon>
        <taxon>Chelicerata</taxon>
        <taxon>Arachnida</taxon>
        <taxon>Acari</taxon>
        <taxon>Parasitiformes</taxon>
        <taxon>Ixodida</taxon>
        <taxon>Ixodoidea</taxon>
        <taxon>Ixodidae</taxon>
        <taxon>Ixodinae</taxon>
        <taxon>Ixodes</taxon>
    </lineage>
</organism>
<dbReference type="EMBL" id="GEGO01002579">
    <property type="protein sequence ID" value="JAR92825.1"/>
    <property type="molecule type" value="Transcribed_RNA"/>
</dbReference>
<dbReference type="Gene3D" id="1.10.10.2590">
    <property type="entry name" value="BEN domain"/>
    <property type="match status" value="1"/>
</dbReference>
<dbReference type="InterPro" id="IPR018379">
    <property type="entry name" value="BEN_domain"/>
</dbReference>
<evidence type="ECO:0000259" key="2">
    <source>
        <dbReference type="PROSITE" id="PS51457"/>
    </source>
</evidence>
<dbReference type="GO" id="GO:0003677">
    <property type="term" value="F:DNA binding"/>
    <property type="evidence" value="ECO:0007669"/>
    <property type="project" value="InterPro"/>
</dbReference>
<feature type="domain" description="BEN" evidence="2">
    <location>
        <begin position="308"/>
        <end position="415"/>
    </location>
</feature>
<reference evidence="3" key="1">
    <citation type="journal article" date="2018" name="PLoS Negl. Trop. Dis.">
        <title>Sialome diversity of ticks revealed by RNAseq of single tick salivary glands.</title>
        <authorList>
            <person name="Perner J."/>
            <person name="Kropackova S."/>
            <person name="Kopacek P."/>
            <person name="Ribeiro J.M."/>
        </authorList>
    </citation>
    <scope>NUCLEOTIDE SEQUENCE</scope>
    <source>
        <strain evidence="3">Siblings of single egg batch collected in Ceske Budejovice</strain>
        <tissue evidence="3">Salivary glands</tissue>
    </source>
</reference>
<dbReference type="PROSITE" id="PS51457">
    <property type="entry name" value="BEN"/>
    <property type="match status" value="1"/>
</dbReference>
<dbReference type="InterPro" id="IPR040391">
    <property type="entry name" value="BEND5"/>
</dbReference>
<dbReference type="GO" id="GO:0045892">
    <property type="term" value="P:negative regulation of DNA-templated transcription"/>
    <property type="evidence" value="ECO:0007669"/>
    <property type="project" value="InterPro"/>
</dbReference>
<feature type="region of interest" description="Disordered" evidence="1">
    <location>
        <begin position="265"/>
        <end position="291"/>
    </location>
</feature>
<evidence type="ECO:0000313" key="3">
    <source>
        <dbReference type="EMBL" id="JAR92825.1"/>
    </source>
</evidence>
<evidence type="ECO:0000256" key="1">
    <source>
        <dbReference type="SAM" id="MobiDB-lite"/>
    </source>
</evidence>
<feature type="region of interest" description="Disordered" evidence="1">
    <location>
        <begin position="81"/>
        <end position="104"/>
    </location>
</feature>
<dbReference type="PANTHER" id="PTHR14628">
    <property type="entry name" value="BEN DOMAIN-CONTAINING PROTEIN 5"/>
    <property type="match status" value="1"/>
</dbReference>
<name>A0A147BR05_IXORI</name>
<accession>A0A147BR05</accession>
<protein>
    <recommendedName>
        <fullName evidence="2">BEN domain-containing protein</fullName>
    </recommendedName>
</protein>
<dbReference type="PANTHER" id="PTHR14628:SF1">
    <property type="entry name" value="BEN DOMAIN-CONTAINING PROTEIN 5"/>
    <property type="match status" value="1"/>
</dbReference>
<dbReference type="AlphaFoldDB" id="A0A147BR05"/>
<proteinExistence type="predicted"/>
<sequence length="415" mass="45496">MFALVRYKIDDTTAVVSTRYIKDMCPLHRDDFNPDFLYEVFWSGDASTKGGYYSAQIIHMAETEEEIQLIAGRTRKRPIPSTVAAKCPQAHKQKKKDAQQDSKRRRDMELLEKIQCDSAGSVSQKQYAEVVRKLRKKTEALEQCQLLNVKLQKALCENIEKAGCHRCQKDATGDTSPVYYLEYEEGAEVGEAELDPAWSTLTSLVADPSVPARPPAMSATSMPGAAQTSATTTIRMSAVTPPKRVMASQGDASGGPAVVIPPAASKEQAEPDAVMDEVSQAGGTPPATPPPVVPRAQAAPDPVMIDIGQNILLTKKKWEDLNGQMVDSLFTKEAATSIWGTDVLKGKSPTGKISNKAKSQGQTEAFPCLTPEKVNVLRDFFIGRLVKHQIPMDQAVQRAKAIRKYLSEKCTDSRR</sequence>